<evidence type="ECO:0000259" key="2">
    <source>
        <dbReference type="Pfam" id="PF00059"/>
    </source>
</evidence>
<organism evidence="3 4">
    <name type="scientific">Ambispora gerdemannii</name>
    <dbReference type="NCBI Taxonomy" id="144530"/>
    <lineage>
        <taxon>Eukaryota</taxon>
        <taxon>Fungi</taxon>
        <taxon>Fungi incertae sedis</taxon>
        <taxon>Mucoromycota</taxon>
        <taxon>Glomeromycotina</taxon>
        <taxon>Glomeromycetes</taxon>
        <taxon>Archaeosporales</taxon>
        <taxon>Ambisporaceae</taxon>
        <taxon>Ambispora</taxon>
    </lineage>
</organism>
<dbReference type="AlphaFoldDB" id="A0A9N9FDK0"/>
<dbReference type="SUPFAM" id="SSF56436">
    <property type="entry name" value="C-type lectin-like"/>
    <property type="match status" value="1"/>
</dbReference>
<protein>
    <submittedName>
        <fullName evidence="3">537_t:CDS:1</fullName>
    </submittedName>
</protein>
<dbReference type="CDD" id="cd00037">
    <property type="entry name" value="CLECT"/>
    <property type="match status" value="1"/>
</dbReference>
<comment type="caution">
    <text evidence="3">The sequence shown here is derived from an EMBL/GenBank/DDBJ whole genome shotgun (WGS) entry which is preliminary data.</text>
</comment>
<dbReference type="Gene3D" id="3.10.100.10">
    <property type="entry name" value="Mannose-Binding Protein A, subunit A"/>
    <property type="match status" value="1"/>
</dbReference>
<dbReference type="InterPro" id="IPR016187">
    <property type="entry name" value="CTDL_fold"/>
</dbReference>
<reference evidence="3" key="1">
    <citation type="submission" date="2021-06" db="EMBL/GenBank/DDBJ databases">
        <authorList>
            <person name="Kallberg Y."/>
            <person name="Tangrot J."/>
            <person name="Rosling A."/>
        </authorList>
    </citation>
    <scope>NUCLEOTIDE SEQUENCE</scope>
    <source>
        <strain evidence="3">MT106</strain>
    </source>
</reference>
<gene>
    <name evidence="3" type="ORF">AGERDE_LOCUS5585</name>
</gene>
<dbReference type="EMBL" id="CAJVPL010000773">
    <property type="protein sequence ID" value="CAG8528348.1"/>
    <property type="molecule type" value="Genomic_DNA"/>
</dbReference>
<evidence type="ECO:0000256" key="1">
    <source>
        <dbReference type="SAM" id="SignalP"/>
    </source>
</evidence>
<dbReference type="OrthoDB" id="418245at2759"/>
<feature type="signal peptide" evidence="1">
    <location>
        <begin position="1"/>
        <end position="18"/>
    </location>
</feature>
<sequence length="123" mass="13629">MRFFTILFGVTIVSICFSAIVSDALCVDNIPTFDTITKYCVLDKESWADANTECNRMGGTLAEIFGPDEFAYLANKLQQKYSPAWVGSWNTDDYQKTPLVFYSGGAITPPTSNINYGLCELPV</sequence>
<feature type="chain" id="PRO_5040321727" evidence="1">
    <location>
        <begin position="19"/>
        <end position="123"/>
    </location>
</feature>
<evidence type="ECO:0000313" key="3">
    <source>
        <dbReference type="EMBL" id="CAG8528348.1"/>
    </source>
</evidence>
<proteinExistence type="predicted"/>
<evidence type="ECO:0000313" key="4">
    <source>
        <dbReference type="Proteomes" id="UP000789831"/>
    </source>
</evidence>
<feature type="domain" description="C-type lectin" evidence="2">
    <location>
        <begin position="44"/>
        <end position="91"/>
    </location>
</feature>
<dbReference type="InterPro" id="IPR001304">
    <property type="entry name" value="C-type_lectin-like"/>
</dbReference>
<name>A0A9N9FDK0_9GLOM</name>
<dbReference type="Proteomes" id="UP000789831">
    <property type="component" value="Unassembled WGS sequence"/>
</dbReference>
<dbReference type="InterPro" id="IPR016186">
    <property type="entry name" value="C-type_lectin-like/link_sf"/>
</dbReference>
<keyword evidence="4" id="KW-1185">Reference proteome</keyword>
<dbReference type="Pfam" id="PF00059">
    <property type="entry name" value="Lectin_C"/>
    <property type="match status" value="1"/>
</dbReference>
<keyword evidence="1" id="KW-0732">Signal</keyword>
<accession>A0A9N9FDK0</accession>